<name>A0A6J6GLR0_9ZZZZ</name>
<accession>A0A6J6GLR0</accession>
<protein>
    <submittedName>
        <fullName evidence="1">Unannotated protein</fullName>
    </submittedName>
</protein>
<sequence length="179" mass="19602">MNNSHDFDQPDLVVPGATGQPGNRTFFIQATEGNRTCSFKVEKQQVAALCDYLEGILADLPQIPSEQFVAPTGAQEPLGLLWVIGRLAVAYEEPDDRIVIVAEEMIEMDEELDLEIDFDDPIALIAAGFDPSTARFRMTRGQVAAFIAVGNDLVRSGRPNCRLCGKPMDPEGHACPRLN</sequence>
<dbReference type="EMBL" id="CAEZUP010000004">
    <property type="protein sequence ID" value="CAB4597758.1"/>
    <property type="molecule type" value="Genomic_DNA"/>
</dbReference>
<dbReference type="NCBIfam" id="TIGR03847">
    <property type="entry name" value="conserved hypothetical protein"/>
    <property type="match status" value="1"/>
</dbReference>
<dbReference type="AlphaFoldDB" id="A0A6J6GLR0"/>
<dbReference type="Pfam" id="PF11290">
    <property type="entry name" value="DUF3090"/>
    <property type="match status" value="1"/>
</dbReference>
<dbReference type="InterPro" id="IPR021441">
    <property type="entry name" value="DUF3090"/>
</dbReference>
<gene>
    <name evidence="1" type="ORF">UFOPK1835_00170</name>
</gene>
<reference evidence="1" key="1">
    <citation type="submission" date="2020-05" db="EMBL/GenBank/DDBJ databases">
        <authorList>
            <person name="Chiriac C."/>
            <person name="Salcher M."/>
            <person name="Ghai R."/>
            <person name="Kavagutti S V."/>
        </authorList>
    </citation>
    <scope>NUCLEOTIDE SEQUENCE</scope>
</reference>
<evidence type="ECO:0000313" key="1">
    <source>
        <dbReference type="EMBL" id="CAB4597758.1"/>
    </source>
</evidence>
<organism evidence="1">
    <name type="scientific">freshwater metagenome</name>
    <dbReference type="NCBI Taxonomy" id="449393"/>
    <lineage>
        <taxon>unclassified sequences</taxon>
        <taxon>metagenomes</taxon>
        <taxon>ecological metagenomes</taxon>
    </lineage>
</organism>
<proteinExistence type="predicted"/>